<organism evidence="6 7">
    <name type="scientific">Atta colombica</name>
    <dbReference type="NCBI Taxonomy" id="520822"/>
    <lineage>
        <taxon>Eukaryota</taxon>
        <taxon>Metazoa</taxon>
        <taxon>Ecdysozoa</taxon>
        <taxon>Arthropoda</taxon>
        <taxon>Hexapoda</taxon>
        <taxon>Insecta</taxon>
        <taxon>Pterygota</taxon>
        <taxon>Neoptera</taxon>
        <taxon>Endopterygota</taxon>
        <taxon>Hymenoptera</taxon>
        <taxon>Apocrita</taxon>
        <taxon>Aculeata</taxon>
        <taxon>Formicoidea</taxon>
        <taxon>Formicidae</taxon>
        <taxon>Myrmicinae</taxon>
        <taxon>Atta</taxon>
    </lineage>
</organism>
<dbReference type="PROSITE" id="PS50294">
    <property type="entry name" value="WD_REPEATS_REGION"/>
    <property type="match status" value="1"/>
</dbReference>
<dbReference type="SUPFAM" id="SSF50978">
    <property type="entry name" value="WD40 repeat-like"/>
    <property type="match status" value="2"/>
</dbReference>
<gene>
    <name evidence="6" type="ORF">ALC53_12513</name>
</gene>
<dbReference type="Gene3D" id="2.130.10.10">
    <property type="entry name" value="YVTN repeat-like/Quinoprotein amine dehydrogenase"/>
    <property type="match status" value="3"/>
</dbReference>
<feature type="repeat" description="WD" evidence="4">
    <location>
        <begin position="570"/>
        <end position="610"/>
    </location>
</feature>
<feature type="non-terminal residue" evidence="6">
    <location>
        <position position="1"/>
    </location>
</feature>
<dbReference type="SUPFAM" id="SSF47473">
    <property type="entry name" value="EF-hand"/>
    <property type="match status" value="1"/>
</dbReference>
<keyword evidence="2 4" id="KW-0853">WD repeat</keyword>
<dbReference type="InterPro" id="IPR011992">
    <property type="entry name" value="EF-hand-dom_pair"/>
</dbReference>
<name>A0A151HZ21_9HYME</name>
<dbReference type="InterPro" id="IPR015943">
    <property type="entry name" value="WD40/YVTN_repeat-like_dom_sf"/>
</dbReference>
<dbReference type="Proteomes" id="UP000078540">
    <property type="component" value="Unassembled WGS sequence"/>
</dbReference>
<evidence type="ECO:0000256" key="1">
    <source>
        <dbReference type="ARBA" id="ARBA00014901"/>
    </source>
</evidence>
<dbReference type="Gene3D" id="1.10.238.10">
    <property type="entry name" value="EF-hand"/>
    <property type="match status" value="1"/>
</dbReference>
<dbReference type="Pfam" id="PF00400">
    <property type="entry name" value="WD40"/>
    <property type="match status" value="3"/>
</dbReference>
<dbReference type="PROSITE" id="PS50082">
    <property type="entry name" value="WD_REPEATS_2"/>
    <property type="match status" value="3"/>
</dbReference>
<dbReference type="Pfam" id="PF13833">
    <property type="entry name" value="EF-hand_8"/>
    <property type="match status" value="1"/>
</dbReference>
<sequence length="1007" mass="115703">HCSIQEAFERFFGYKTIEEQCTEQSLTRLHNVFLVTKQNGEMDSSQLYDAFRDILEIKMSQDEFQVLFNKIDMRLNGKVTWDEFISYLLIEFRDIDTSLRSQILETPLMSLPKLSRTHHRTPVCRITFCPEVLPVSYNICYFNFYIKMVINKNENNKMKIQPPIALILINIIQDMILNNFREVLAVVNTFIGTFFAAFLKVQSTAITDMIVLPDVQIVCTSSTECDLRFYDVAAKKFELRLLISSLENAVVCMHYYFSRNMNENSYIVLGDTSGSIIIMTFNPMDRGPFKQYITSDLIIFRYDNVIKGKIQGIDVIELKNIHTNWTSQVAYYGSLRAFVSSSQCSDCSLYVFDTSGTKMQYKFQVRMGISCFTLCDESHVLVTGGPDCVVRVWNPFVPRKANAVLLGHRSTICALVITNAGNRIFSLSKDRCIKTYSKLPRELSEHTPMTVIVSTGLDSCIIVWDPWYGRRLHLISHAHSVIRYGQYADIEITAACFDDSEQFLVTGARNGSVKMWNYNTGICIHDIMIDHQCEITNITWYENRILCCGWNKHVTELSIFESDICKKNWTTSHTDDILCLAARYPQLLATGSYNEELILWNLETGQPFRKYQVTDVNRRNTRMTNAQKEFRKLNEISGSINQQLKKLTPCVHQESALNIVRVTAVRAIIFLAARETKPDVGTLLVALDSGLIQVWTHHPAAGFLGAFSVIHTVGDCATSLATDPENQFFITGHSIGYIKVWLLSNYMLPNPPKICMPLLRLEFPFLWKDKIDGRAKRAVRNQMLPLLLSSVRGHTRGITSLQIISSARVIISGSADRTVRLWSYGGRYISTLGTFRDWIPILPTVPVQKYFEDYKLPADIKGFASSTTLKVLHGGMKRLPIKIEEKEIDISKETLEGEQYMLYGKEFDSLVLETYYESQLPGNIYQKYLQLDNTLPYIPIYTYLPTYSLKSVEAQKTLLLGQKIEPTYGFLFLFEIFEKISHRLSVEYFDIYIYIFKLFIITVKRYI</sequence>
<feature type="repeat" description="WD" evidence="4">
    <location>
        <begin position="492"/>
        <end position="526"/>
    </location>
</feature>
<protein>
    <recommendedName>
        <fullName evidence="1">WD repeat-containing protein on Y chromosome</fullName>
    </recommendedName>
</protein>
<feature type="domain" description="EF-hand" evidence="5">
    <location>
        <begin position="59"/>
        <end position="94"/>
    </location>
</feature>
<dbReference type="InterPro" id="IPR019775">
    <property type="entry name" value="WD40_repeat_CS"/>
</dbReference>
<dbReference type="InterPro" id="IPR051242">
    <property type="entry name" value="WD-EF-hand_domain"/>
</dbReference>
<evidence type="ECO:0000313" key="6">
    <source>
        <dbReference type="EMBL" id="KYM77069.1"/>
    </source>
</evidence>
<proteinExistence type="predicted"/>
<dbReference type="InterPro" id="IPR036322">
    <property type="entry name" value="WD40_repeat_dom_sf"/>
</dbReference>
<dbReference type="InterPro" id="IPR002048">
    <property type="entry name" value="EF_hand_dom"/>
</dbReference>
<evidence type="ECO:0000256" key="3">
    <source>
        <dbReference type="ARBA" id="ARBA00022737"/>
    </source>
</evidence>
<dbReference type="STRING" id="520822.A0A151HZ21"/>
<dbReference type="PANTHER" id="PTHR44324:SF6">
    <property type="entry name" value="EF-HAND CALCIUM BINDING DOMAIN 8"/>
    <property type="match status" value="1"/>
</dbReference>
<evidence type="ECO:0000256" key="4">
    <source>
        <dbReference type="PROSITE-ProRule" id="PRU00221"/>
    </source>
</evidence>
<accession>A0A151HZ21</accession>
<dbReference type="GO" id="GO:0005509">
    <property type="term" value="F:calcium ion binding"/>
    <property type="evidence" value="ECO:0007669"/>
    <property type="project" value="InterPro"/>
</dbReference>
<keyword evidence="3" id="KW-0677">Repeat</keyword>
<reference evidence="6 7" key="1">
    <citation type="submission" date="2015-09" db="EMBL/GenBank/DDBJ databases">
        <title>Atta colombica WGS genome.</title>
        <authorList>
            <person name="Nygaard S."/>
            <person name="Hu H."/>
            <person name="Boomsma J."/>
            <person name="Zhang G."/>
        </authorList>
    </citation>
    <scope>NUCLEOTIDE SEQUENCE [LARGE SCALE GENOMIC DNA]</scope>
    <source>
        <strain evidence="6">Treedump-2</strain>
        <tissue evidence="6">Whole body</tissue>
    </source>
</reference>
<keyword evidence="7" id="KW-1185">Reference proteome</keyword>
<feature type="repeat" description="WD" evidence="4">
    <location>
        <begin position="791"/>
        <end position="823"/>
    </location>
</feature>
<evidence type="ECO:0000256" key="2">
    <source>
        <dbReference type="ARBA" id="ARBA00022574"/>
    </source>
</evidence>
<evidence type="ECO:0000313" key="7">
    <source>
        <dbReference type="Proteomes" id="UP000078540"/>
    </source>
</evidence>
<dbReference type="PROSITE" id="PS50222">
    <property type="entry name" value="EF_HAND_2"/>
    <property type="match status" value="1"/>
</dbReference>
<evidence type="ECO:0000259" key="5">
    <source>
        <dbReference type="PROSITE" id="PS50222"/>
    </source>
</evidence>
<dbReference type="InterPro" id="IPR001680">
    <property type="entry name" value="WD40_rpt"/>
</dbReference>
<dbReference type="AlphaFoldDB" id="A0A151HZ21"/>
<dbReference type="PROSITE" id="PS00678">
    <property type="entry name" value="WD_REPEATS_1"/>
    <property type="match status" value="1"/>
</dbReference>
<dbReference type="SMART" id="SM00320">
    <property type="entry name" value="WD40"/>
    <property type="match status" value="9"/>
</dbReference>
<dbReference type="PANTHER" id="PTHR44324">
    <property type="entry name" value="WD40 REPEAT DOMAIN 95"/>
    <property type="match status" value="1"/>
</dbReference>
<dbReference type="EMBL" id="KQ976707">
    <property type="protein sequence ID" value="KYM77069.1"/>
    <property type="molecule type" value="Genomic_DNA"/>
</dbReference>